<keyword evidence="3" id="KW-1185">Reference proteome</keyword>
<dbReference type="Proteomes" id="UP000000496">
    <property type="component" value="Chromosome gsn.131"/>
</dbReference>
<dbReference type="CDD" id="cd02440">
    <property type="entry name" value="AdoMet_MTases"/>
    <property type="match status" value="1"/>
</dbReference>
<organism evidence="2 3">
    <name type="scientific">Simkania negevensis (strain ATCC VR-1471 / DSM 27360 / Z)</name>
    <dbReference type="NCBI Taxonomy" id="331113"/>
    <lineage>
        <taxon>Bacteria</taxon>
        <taxon>Pseudomonadati</taxon>
        <taxon>Chlamydiota</taxon>
        <taxon>Chlamydiia</taxon>
        <taxon>Parachlamydiales</taxon>
        <taxon>Simkaniaceae</taxon>
        <taxon>Simkania</taxon>
    </lineage>
</organism>
<reference evidence="2 3" key="2">
    <citation type="journal article" date="2011" name="Mol. Biol. Evol.">
        <title>Unity in variety--the pan-genome of the Chlamydiae.</title>
        <authorList>
            <person name="Collingro A."/>
            <person name="Tischler P."/>
            <person name="Weinmaier T."/>
            <person name="Penz T."/>
            <person name="Heinz E."/>
            <person name="Brunham R.C."/>
            <person name="Read T.D."/>
            <person name="Bavoil P.M."/>
            <person name="Sachse K."/>
            <person name="Kahane S."/>
            <person name="Friedman M.G."/>
            <person name="Rattei T."/>
            <person name="Myers G.S."/>
            <person name="Horn M."/>
        </authorList>
    </citation>
    <scope>NUCLEOTIDE SEQUENCE [LARGE SCALE GENOMIC DNA]</scope>
    <source>
        <strain evidence="3">ATCC VR-1471 / Z</strain>
    </source>
</reference>
<dbReference type="Gene3D" id="3.40.50.150">
    <property type="entry name" value="Vaccinia Virus protein VP39"/>
    <property type="match status" value="1"/>
</dbReference>
<feature type="domain" description="Methyltransferase" evidence="1">
    <location>
        <begin position="66"/>
        <end position="227"/>
    </location>
</feature>
<evidence type="ECO:0000313" key="2">
    <source>
        <dbReference type="EMBL" id="CCB88022.1"/>
    </source>
</evidence>
<dbReference type="eggNOG" id="COG2227">
    <property type="taxonomic scope" value="Bacteria"/>
</dbReference>
<dbReference type="KEGG" id="sng:SNE_A01450"/>
<evidence type="ECO:0000313" key="3">
    <source>
        <dbReference type="Proteomes" id="UP000000496"/>
    </source>
</evidence>
<evidence type="ECO:0000259" key="1">
    <source>
        <dbReference type="Pfam" id="PF13847"/>
    </source>
</evidence>
<gene>
    <name evidence="2" type="primary">ubiG</name>
    <name evidence="2" type="ordered locus">SNE_A01450</name>
</gene>
<dbReference type="InterPro" id="IPR029063">
    <property type="entry name" value="SAM-dependent_MTases_sf"/>
</dbReference>
<dbReference type="GO" id="GO:0061542">
    <property type="term" value="F:3-demethylubiquinol 3-O-methyltransferase activity"/>
    <property type="evidence" value="ECO:0007669"/>
    <property type="project" value="UniProtKB-EC"/>
</dbReference>
<protein>
    <submittedName>
        <fullName evidence="2">3-demethylubiquinone-9 3-methyltransferase</fullName>
        <ecNumber evidence="2">2.1.1.64</ecNumber>
    </submittedName>
</protein>
<dbReference type="RefSeq" id="WP_013942489.1">
    <property type="nucleotide sequence ID" value="NC_015713.1"/>
</dbReference>
<sequence length="284" mass="32901">MSSYQHANTFSEKSIENVKDYWNARPCNLRHSQAEVGTEKYFQEISMRKFFVEPHLIDFANFSSLKGKKVLEIGCGLGACAINFAKAGAEVTAIDLSQKSIEIAKKNAKSMGVADQIEFMQGNAEELSKFLPEKKYDLIFSFGVIHHSPHPDVIVDEAKKYLAPDGQFKVMVYYRNSWKVFWILAKYGKFQFWKLSQLIAHYSEAQTGCPVTYAYSKKSAKKLFESKGYQVKSIDIDHIFPYRIADYVQYRYVKVWYFRILPKSVFRFLEKKFGWHLCLTATES</sequence>
<dbReference type="OrthoDB" id="22151at2"/>
<dbReference type="EMBL" id="FR872582">
    <property type="protein sequence ID" value="CCB88022.1"/>
    <property type="molecule type" value="Genomic_DNA"/>
</dbReference>
<dbReference type="Pfam" id="PF13847">
    <property type="entry name" value="Methyltransf_31"/>
    <property type="match status" value="1"/>
</dbReference>
<name>F8L5D0_SIMNZ</name>
<dbReference type="STRING" id="331113.SNE_A01450"/>
<dbReference type="GO" id="GO:0032259">
    <property type="term" value="P:methylation"/>
    <property type="evidence" value="ECO:0007669"/>
    <property type="project" value="UniProtKB-KW"/>
</dbReference>
<dbReference type="PANTHER" id="PTHR43861">
    <property type="entry name" value="TRANS-ACONITATE 2-METHYLTRANSFERASE-RELATED"/>
    <property type="match status" value="1"/>
</dbReference>
<dbReference type="EC" id="2.1.1.64" evidence="2"/>
<dbReference type="AlphaFoldDB" id="F8L5D0"/>
<dbReference type="SUPFAM" id="SSF53335">
    <property type="entry name" value="S-adenosyl-L-methionine-dependent methyltransferases"/>
    <property type="match status" value="1"/>
</dbReference>
<accession>F8L5D0</accession>
<keyword evidence="2" id="KW-0489">Methyltransferase</keyword>
<proteinExistence type="predicted"/>
<reference key="1">
    <citation type="journal article" date="2011" name="Mol. Biol. Evol.">
        <title>Unity in variety -- the pan-genome of the Chlamydiae.</title>
        <authorList>
            <person name="Collingro A."/>
            <person name="Tischler P."/>
            <person name="Weinmaier T."/>
            <person name="Penz T."/>
            <person name="Heinz E."/>
            <person name="Brunham R.C."/>
            <person name="Read T.D."/>
            <person name="Bavoil P.M."/>
            <person name="Sachse K."/>
            <person name="Kahane S."/>
            <person name="Friedman M.G."/>
            <person name="Rattei T."/>
            <person name="Myers G.S.A."/>
            <person name="Horn M."/>
        </authorList>
    </citation>
    <scope>NUCLEOTIDE SEQUENCE</scope>
    <source>
        <strain>Z</strain>
    </source>
</reference>
<keyword evidence="2" id="KW-0830">Ubiquinone</keyword>
<dbReference type="InterPro" id="IPR025714">
    <property type="entry name" value="Methyltranfer_dom"/>
</dbReference>
<keyword evidence="2" id="KW-0808">Transferase</keyword>
<dbReference type="HOGENOM" id="CLU_061914_0_0_0"/>